<dbReference type="Gene3D" id="1.10.260.40">
    <property type="entry name" value="lambda repressor-like DNA-binding domains"/>
    <property type="match status" value="1"/>
</dbReference>
<dbReference type="CDD" id="cd00093">
    <property type="entry name" value="HTH_XRE"/>
    <property type="match status" value="1"/>
</dbReference>
<evidence type="ECO:0000259" key="1">
    <source>
        <dbReference type="PROSITE" id="PS50943"/>
    </source>
</evidence>
<proteinExistence type="predicted"/>
<evidence type="ECO:0000313" key="3">
    <source>
        <dbReference type="Proteomes" id="UP000639606"/>
    </source>
</evidence>
<dbReference type="Proteomes" id="UP000639606">
    <property type="component" value="Unassembled WGS sequence"/>
</dbReference>
<dbReference type="PANTHER" id="PTHR35010">
    <property type="entry name" value="BLL4672 PROTEIN-RELATED"/>
    <property type="match status" value="1"/>
</dbReference>
<dbReference type="Pfam" id="PF17765">
    <property type="entry name" value="MLTR_LBD"/>
    <property type="match status" value="1"/>
</dbReference>
<dbReference type="SMART" id="SM00530">
    <property type="entry name" value="HTH_XRE"/>
    <property type="match status" value="1"/>
</dbReference>
<dbReference type="PROSITE" id="PS50943">
    <property type="entry name" value="HTH_CROC1"/>
    <property type="match status" value="1"/>
</dbReference>
<keyword evidence="3" id="KW-1185">Reference proteome</keyword>
<dbReference type="InterPro" id="IPR010982">
    <property type="entry name" value="Lambda_DNA-bd_dom_sf"/>
</dbReference>
<comment type="caution">
    <text evidence="2">The sequence shown here is derived from an EMBL/GenBank/DDBJ whole genome shotgun (WGS) entry which is preliminary data.</text>
</comment>
<dbReference type="Gene3D" id="3.30.450.180">
    <property type="match status" value="1"/>
</dbReference>
<reference evidence="2" key="2">
    <citation type="submission" date="2020-09" db="EMBL/GenBank/DDBJ databases">
        <authorList>
            <person name="Sun Q."/>
            <person name="Ohkuma M."/>
        </authorList>
    </citation>
    <scope>NUCLEOTIDE SEQUENCE</scope>
    <source>
        <strain evidence="2">JCM 3313</strain>
    </source>
</reference>
<evidence type="ECO:0000313" key="2">
    <source>
        <dbReference type="EMBL" id="GGP81377.1"/>
    </source>
</evidence>
<dbReference type="EMBL" id="BMRG01000021">
    <property type="protein sequence ID" value="GGP81377.1"/>
    <property type="molecule type" value="Genomic_DNA"/>
</dbReference>
<gene>
    <name evidence="2" type="ORF">GCM10010185_64110</name>
</gene>
<accession>A0A918EGE5</accession>
<dbReference type="RefSeq" id="WP_189227081.1">
    <property type="nucleotide sequence ID" value="NZ_BMRG01000021.1"/>
</dbReference>
<dbReference type="Pfam" id="PF13560">
    <property type="entry name" value="HTH_31"/>
    <property type="match status" value="1"/>
</dbReference>
<sequence length="306" mass="33652">MSDHGLSRSGNRADVREFLISRRARISPEQVSLPVTGRRRVPGLRREEVAMLAGVSVDWYTRLEKGHISGVSQEVLEAVARVLRLDDEERVYLFDLAHAARPARRTPAAAAPLPPNVQWLLDSMTLSTAMVTNERHDVLAANPLARALYAPLFGSATTRESGHANLVRYHFLDPGARDFYGDWNLTADMLVASLRTEAGRNPHDIETRGLVGELTTASADFRARWNTHNILIHVRGTKLFRHPEAGRLSLSYYSLGLPVSVGETRHMCVCTAEPGSADEDKLTLLASLAASPPHQADAAEPDFALP</sequence>
<feature type="domain" description="HTH cro/C1-type" evidence="1">
    <location>
        <begin position="43"/>
        <end position="90"/>
    </location>
</feature>
<dbReference type="GO" id="GO:0003677">
    <property type="term" value="F:DNA binding"/>
    <property type="evidence" value="ECO:0007669"/>
    <property type="project" value="InterPro"/>
</dbReference>
<name>A0A918EGE5_9PSEU</name>
<organism evidence="2 3">
    <name type="scientific">Saccharothrix coeruleofusca</name>
    <dbReference type="NCBI Taxonomy" id="33919"/>
    <lineage>
        <taxon>Bacteria</taxon>
        <taxon>Bacillati</taxon>
        <taxon>Actinomycetota</taxon>
        <taxon>Actinomycetes</taxon>
        <taxon>Pseudonocardiales</taxon>
        <taxon>Pseudonocardiaceae</taxon>
        <taxon>Saccharothrix</taxon>
    </lineage>
</organism>
<dbReference type="PANTHER" id="PTHR35010:SF2">
    <property type="entry name" value="BLL4672 PROTEIN"/>
    <property type="match status" value="1"/>
</dbReference>
<dbReference type="InterPro" id="IPR041413">
    <property type="entry name" value="MLTR_LBD"/>
</dbReference>
<reference evidence="2" key="1">
    <citation type="journal article" date="2014" name="Int. J. Syst. Evol. Microbiol.">
        <title>Complete genome sequence of Corynebacterium casei LMG S-19264T (=DSM 44701T), isolated from a smear-ripened cheese.</title>
        <authorList>
            <consortium name="US DOE Joint Genome Institute (JGI-PGF)"/>
            <person name="Walter F."/>
            <person name="Albersmeier A."/>
            <person name="Kalinowski J."/>
            <person name="Ruckert C."/>
        </authorList>
    </citation>
    <scope>NUCLEOTIDE SEQUENCE</scope>
    <source>
        <strain evidence="2">JCM 3313</strain>
    </source>
</reference>
<dbReference type="AlphaFoldDB" id="A0A918EGE5"/>
<dbReference type="SUPFAM" id="SSF47413">
    <property type="entry name" value="lambda repressor-like DNA-binding domains"/>
    <property type="match status" value="1"/>
</dbReference>
<protein>
    <submittedName>
        <fullName evidence="2">Transcriptional regulator</fullName>
    </submittedName>
</protein>
<dbReference type="InterPro" id="IPR001387">
    <property type="entry name" value="Cro/C1-type_HTH"/>
</dbReference>